<dbReference type="Proteomes" id="UP000294848">
    <property type="component" value="Unassembled WGS sequence"/>
</dbReference>
<proteinExistence type="predicted"/>
<dbReference type="EMBL" id="SNWI01000006">
    <property type="protein sequence ID" value="TDN99959.1"/>
    <property type="molecule type" value="Genomic_DNA"/>
</dbReference>
<gene>
    <name evidence="1" type="ORF">DET52_106172</name>
</gene>
<dbReference type="AlphaFoldDB" id="A0A4R6GWQ0"/>
<sequence length="96" mass="11306">MEALEKSIVVTITFRLVNPKVYFIEDRFFNDKMHILHSSVSGGKMVKSYMMAMTHQYIPKTKNVETSIKWAIDKLLKVHPYCEIVKSSSKYVRKYE</sequence>
<accession>A0A4R6GWQ0</accession>
<comment type="caution">
    <text evidence="1">The sequence shown here is derived from an EMBL/GenBank/DDBJ whole genome shotgun (WGS) entry which is preliminary data.</text>
</comment>
<name>A0A4R6GWQ0_9BACT</name>
<protein>
    <submittedName>
        <fullName evidence="1">Uncharacterized protein</fullName>
    </submittedName>
</protein>
<reference evidence="1 2" key="1">
    <citation type="submission" date="2019-03" db="EMBL/GenBank/DDBJ databases">
        <title>Freshwater and sediment microbial communities from various areas in North America, analyzing microbe dynamics in response to fracking.</title>
        <authorList>
            <person name="Lamendella R."/>
        </authorList>
    </citation>
    <scope>NUCLEOTIDE SEQUENCE [LARGE SCALE GENOMIC DNA]</scope>
    <source>
        <strain evidence="1 2">114D</strain>
    </source>
</reference>
<evidence type="ECO:0000313" key="1">
    <source>
        <dbReference type="EMBL" id="TDN99959.1"/>
    </source>
</evidence>
<evidence type="ECO:0000313" key="2">
    <source>
        <dbReference type="Proteomes" id="UP000294848"/>
    </source>
</evidence>
<dbReference type="RefSeq" id="WP_133465501.1">
    <property type="nucleotide sequence ID" value="NZ_SNWI01000006.1"/>
</dbReference>
<organism evidence="1 2">
    <name type="scientific">Sunxiuqinia elliptica</name>
    <dbReference type="NCBI Taxonomy" id="655355"/>
    <lineage>
        <taxon>Bacteria</taxon>
        <taxon>Pseudomonadati</taxon>
        <taxon>Bacteroidota</taxon>
        <taxon>Bacteroidia</taxon>
        <taxon>Marinilabiliales</taxon>
        <taxon>Prolixibacteraceae</taxon>
        <taxon>Sunxiuqinia</taxon>
    </lineage>
</organism>